<organism evidence="5 6">
    <name type="scientific">Mortierella alpina</name>
    <name type="common">Oleaginous fungus</name>
    <name type="synonym">Mortierella renispora</name>
    <dbReference type="NCBI Taxonomy" id="64518"/>
    <lineage>
        <taxon>Eukaryota</taxon>
        <taxon>Fungi</taxon>
        <taxon>Fungi incertae sedis</taxon>
        <taxon>Mucoromycota</taxon>
        <taxon>Mortierellomycotina</taxon>
        <taxon>Mortierellomycetes</taxon>
        <taxon>Mortierellales</taxon>
        <taxon>Mortierellaceae</taxon>
        <taxon>Mortierella</taxon>
    </lineage>
</organism>
<keyword evidence="2" id="KW-0539">Nucleus</keyword>
<feature type="region of interest" description="Disordered" evidence="3">
    <location>
        <begin position="410"/>
        <end position="458"/>
    </location>
</feature>
<dbReference type="Proteomes" id="UP000738359">
    <property type="component" value="Unassembled WGS sequence"/>
</dbReference>
<dbReference type="GO" id="GO:0000976">
    <property type="term" value="F:transcription cis-regulatory region binding"/>
    <property type="evidence" value="ECO:0007669"/>
    <property type="project" value="InterPro"/>
</dbReference>
<dbReference type="OrthoDB" id="2593073at2759"/>
<dbReference type="GO" id="GO:0001228">
    <property type="term" value="F:DNA-binding transcription activator activity, RNA polymerase II-specific"/>
    <property type="evidence" value="ECO:0007669"/>
    <property type="project" value="TreeGrafter"/>
</dbReference>
<dbReference type="CDD" id="cd14688">
    <property type="entry name" value="bZIP_YAP"/>
    <property type="match status" value="1"/>
</dbReference>
<feature type="domain" description="BZIP" evidence="4">
    <location>
        <begin position="218"/>
        <end position="233"/>
    </location>
</feature>
<feature type="region of interest" description="Disordered" evidence="3">
    <location>
        <begin position="279"/>
        <end position="315"/>
    </location>
</feature>
<dbReference type="GO" id="GO:0090575">
    <property type="term" value="C:RNA polymerase II transcription regulator complex"/>
    <property type="evidence" value="ECO:0007669"/>
    <property type="project" value="TreeGrafter"/>
</dbReference>
<evidence type="ECO:0000256" key="1">
    <source>
        <dbReference type="ARBA" id="ARBA00004123"/>
    </source>
</evidence>
<dbReference type="PANTHER" id="PTHR40621:SF6">
    <property type="entry name" value="AP-1-LIKE TRANSCRIPTION FACTOR YAP1-RELATED"/>
    <property type="match status" value="1"/>
</dbReference>
<evidence type="ECO:0000313" key="5">
    <source>
        <dbReference type="EMBL" id="KAF9945493.1"/>
    </source>
</evidence>
<accession>A0A9P6LVY5</accession>
<dbReference type="Gene3D" id="1.20.5.170">
    <property type="match status" value="1"/>
</dbReference>
<keyword evidence="6" id="KW-1185">Reference proteome</keyword>
<comment type="caution">
    <text evidence="5">The sequence shown here is derived from an EMBL/GenBank/DDBJ whole genome shotgun (WGS) entry which is preliminary data.</text>
</comment>
<dbReference type="InterPro" id="IPR004827">
    <property type="entry name" value="bZIP"/>
</dbReference>
<dbReference type="PROSITE" id="PS00036">
    <property type="entry name" value="BZIP_BASIC"/>
    <property type="match status" value="1"/>
</dbReference>
<protein>
    <recommendedName>
        <fullName evidence="4">BZIP domain-containing protein</fullName>
    </recommendedName>
</protein>
<dbReference type="SMART" id="SM00338">
    <property type="entry name" value="BRLZ"/>
    <property type="match status" value="1"/>
</dbReference>
<evidence type="ECO:0000313" key="6">
    <source>
        <dbReference type="Proteomes" id="UP000738359"/>
    </source>
</evidence>
<evidence type="ECO:0000259" key="4">
    <source>
        <dbReference type="PROSITE" id="PS00036"/>
    </source>
</evidence>
<dbReference type="InterPro" id="IPR046347">
    <property type="entry name" value="bZIP_sf"/>
</dbReference>
<feature type="region of interest" description="Disordered" evidence="3">
    <location>
        <begin position="328"/>
        <end position="366"/>
    </location>
</feature>
<reference evidence="5" key="1">
    <citation type="journal article" date="2020" name="Fungal Divers.">
        <title>Resolving the Mortierellaceae phylogeny through synthesis of multi-gene phylogenetics and phylogenomics.</title>
        <authorList>
            <person name="Vandepol N."/>
            <person name="Liber J."/>
            <person name="Desiro A."/>
            <person name="Na H."/>
            <person name="Kennedy M."/>
            <person name="Barry K."/>
            <person name="Grigoriev I.V."/>
            <person name="Miller A.N."/>
            <person name="O'Donnell K."/>
            <person name="Stajich J.E."/>
            <person name="Bonito G."/>
        </authorList>
    </citation>
    <scope>NUCLEOTIDE SEQUENCE</scope>
    <source>
        <strain evidence="5">CK1249</strain>
    </source>
</reference>
<name>A0A9P6LVY5_MORAP</name>
<dbReference type="EMBL" id="JAAAHY010002070">
    <property type="protein sequence ID" value="KAF9945493.1"/>
    <property type="molecule type" value="Genomic_DNA"/>
</dbReference>
<dbReference type="Pfam" id="PF00170">
    <property type="entry name" value="bZIP_1"/>
    <property type="match status" value="1"/>
</dbReference>
<feature type="region of interest" description="Disordered" evidence="3">
    <location>
        <begin position="98"/>
        <end position="133"/>
    </location>
</feature>
<evidence type="ECO:0000256" key="3">
    <source>
        <dbReference type="SAM" id="MobiDB-lite"/>
    </source>
</evidence>
<gene>
    <name evidence="5" type="ORF">BGZ70_003784</name>
</gene>
<dbReference type="PANTHER" id="PTHR40621">
    <property type="entry name" value="TRANSCRIPTION FACTOR KAPC-RELATED"/>
    <property type="match status" value="1"/>
</dbReference>
<feature type="region of interest" description="Disordered" evidence="3">
    <location>
        <begin position="150"/>
        <end position="214"/>
    </location>
</feature>
<dbReference type="AlphaFoldDB" id="A0A9P6LVY5"/>
<evidence type="ECO:0000256" key="2">
    <source>
        <dbReference type="ARBA" id="ARBA00023242"/>
    </source>
</evidence>
<dbReference type="SUPFAM" id="SSF57959">
    <property type="entry name" value="Leucine zipper domain"/>
    <property type="match status" value="1"/>
</dbReference>
<feature type="compositionally biased region" description="Basic and acidic residues" evidence="3">
    <location>
        <begin position="340"/>
        <end position="356"/>
    </location>
</feature>
<sequence length="458" mass="50596">MLREKSAQNGDSTDQPDNQMLFKHNDLFMEQDLNYQAIDMDKNQAPSQHDACNPLYGMDHQHLEAYINNHSQFLGLSSQFRSTSMSYTSPMDLCAIPSSSSCSETSPATLTPNNKLDEEESSKSRKSSLTDECGEASNAISNFYLEHSAADTKSAHSQHPAPDAFGSVKQQQRQQQQQHHQHQHPLSMPMAPNSSIPNLHASGPQAEGAGEEEDPAIRRAEQNRAAQRAFRQRKQQYIKWLESKAEELDEVYRIMGLVHNENQQLRAIITDLDERMVDGASKGKAGSEGERGSASPSSMTVGGGSLSESQSDQRCALESINREISTRLMNLTTLPGSGEGRVDRPKYHPRNSHDGKGSGSGAYNKGKRAFKQCPQLQQQDEQYLAMFQHPQQQQQLHPTITTAVDDNSGHFTSHRLSTSPTDLTPALSLPYNASTQSPLRAPLAGKPEATFSKPTHES</sequence>
<feature type="compositionally biased region" description="Polar residues" evidence="3">
    <location>
        <begin position="294"/>
        <end position="313"/>
    </location>
</feature>
<proteinExistence type="predicted"/>
<feature type="compositionally biased region" description="Polar residues" evidence="3">
    <location>
        <begin position="410"/>
        <end position="422"/>
    </location>
</feature>
<dbReference type="InterPro" id="IPR050936">
    <property type="entry name" value="AP-1-like"/>
</dbReference>
<comment type="subcellular location">
    <subcellularLocation>
        <location evidence="1">Nucleus</location>
    </subcellularLocation>
</comment>